<evidence type="ECO:0000313" key="2">
    <source>
        <dbReference type="Proteomes" id="UP000249390"/>
    </source>
</evidence>
<sequence length="102" mass="11259">MKEIVRNESEDAVGGAGITFSGLRYLELDALPSLEGFCLKNQTFQFPSLSGVTIKGCHQMKMFSLGVSRTRLLENVIIDDISMALKGDLNNTLESHVRLRQG</sequence>
<dbReference type="AlphaFoldDB" id="A0A328D619"/>
<proteinExistence type="predicted"/>
<organism evidence="1 2">
    <name type="scientific">Cuscuta australis</name>
    <dbReference type="NCBI Taxonomy" id="267555"/>
    <lineage>
        <taxon>Eukaryota</taxon>
        <taxon>Viridiplantae</taxon>
        <taxon>Streptophyta</taxon>
        <taxon>Embryophyta</taxon>
        <taxon>Tracheophyta</taxon>
        <taxon>Spermatophyta</taxon>
        <taxon>Magnoliopsida</taxon>
        <taxon>eudicotyledons</taxon>
        <taxon>Gunneridae</taxon>
        <taxon>Pentapetalae</taxon>
        <taxon>asterids</taxon>
        <taxon>lamiids</taxon>
        <taxon>Solanales</taxon>
        <taxon>Convolvulaceae</taxon>
        <taxon>Cuscuteae</taxon>
        <taxon>Cuscuta</taxon>
        <taxon>Cuscuta subgen. Grammica</taxon>
        <taxon>Cuscuta sect. Cleistogrammica</taxon>
    </lineage>
</organism>
<gene>
    <name evidence="1" type="ORF">DM860_018253</name>
</gene>
<comment type="caution">
    <text evidence="1">The sequence shown here is derived from an EMBL/GenBank/DDBJ whole genome shotgun (WGS) entry which is preliminary data.</text>
</comment>
<protein>
    <submittedName>
        <fullName evidence="1">Uncharacterized protein</fullName>
    </submittedName>
</protein>
<dbReference type="Proteomes" id="UP000249390">
    <property type="component" value="Unassembled WGS sequence"/>
</dbReference>
<accession>A0A328D619</accession>
<reference evidence="1 2" key="1">
    <citation type="submission" date="2018-06" db="EMBL/GenBank/DDBJ databases">
        <title>The Genome of Cuscuta australis (Dodder) Provides Insight into the Evolution of Plant Parasitism.</title>
        <authorList>
            <person name="Liu H."/>
        </authorList>
    </citation>
    <scope>NUCLEOTIDE SEQUENCE [LARGE SCALE GENOMIC DNA]</scope>
    <source>
        <strain evidence="2">cv. Yunnan</strain>
        <tissue evidence="1">Vines</tissue>
    </source>
</reference>
<name>A0A328D619_9ASTE</name>
<dbReference type="EMBL" id="NQVE01000198">
    <property type="protein sequence ID" value="RAL39789.1"/>
    <property type="molecule type" value="Genomic_DNA"/>
</dbReference>
<evidence type="ECO:0000313" key="1">
    <source>
        <dbReference type="EMBL" id="RAL39789.1"/>
    </source>
</evidence>
<keyword evidence="2" id="KW-1185">Reference proteome</keyword>